<gene>
    <name evidence="7" type="ORF">S101395_04159</name>
</gene>
<name>A0ABM6LMM8_9BACI</name>
<dbReference type="Pfam" id="PF00591">
    <property type="entry name" value="Glycos_transf_3"/>
    <property type="match status" value="1"/>
</dbReference>
<dbReference type="InterPro" id="IPR035902">
    <property type="entry name" value="Nuc_phospho_transferase"/>
</dbReference>
<evidence type="ECO:0000256" key="2">
    <source>
        <dbReference type="ARBA" id="ARBA00022679"/>
    </source>
</evidence>
<keyword evidence="3" id="KW-0822">Tryptophan biosynthesis</keyword>
<proteinExistence type="predicted"/>
<dbReference type="InterPro" id="IPR005940">
    <property type="entry name" value="Anthranilate_Pribosyl_Tfrase"/>
</dbReference>
<evidence type="ECO:0000256" key="3">
    <source>
        <dbReference type="ARBA" id="ARBA00022822"/>
    </source>
</evidence>
<evidence type="ECO:0000313" key="8">
    <source>
        <dbReference type="Proteomes" id="UP000196877"/>
    </source>
</evidence>
<accession>A0ABM6LMM8</accession>
<keyword evidence="3" id="KW-0028">Amino-acid biosynthesis</keyword>
<dbReference type="Gene3D" id="1.20.970.10">
    <property type="entry name" value="Transferase, Pyrimidine Nucleoside Phosphorylase, Chain C"/>
    <property type="match status" value="1"/>
</dbReference>
<dbReference type="GO" id="GO:0004048">
    <property type="term" value="F:anthranilate phosphoribosyltransferase activity"/>
    <property type="evidence" value="ECO:0007669"/>
    <property type="project" value="UniProtKB-EC"/>
</dbReference>
<keyword evidence="4" id="KW-0057">Aromatic amino acid biosynthesis</keyword>
<evidence type="ECO:0000256" key="4">
    <source>
        <dbReference type="ARBA" id="ARBA00023141"/>
    </source>
</evidence>
<dbReference type="SUPFAM" id="SSF52418">
    <property type="entry name" value="Nucleoside phosphorylase/phosphoribosyltransferase catalytic domain"/>
    <property type="match status" value="1"/>
</dbReference>
<evidence type="ECO:0000259" key="6">
    <source>
        <dbReference type="Pfam" id="PF02885"/>
    </source>
</evidence>
<dbReference type="PANTHER" id="PTHR43285:SF2">
    <property type="entry name" value="ANTHRANILATE PHOSPHORIBOSYLTRANSFERASE"/>
    <property type="match status" value="1"/>
</dbReference>
<dbReference type="EMBL" id="CP021920">
    <property type="protein sequence ID" value="ASB90661.1"/>
    <property type="molecule type" value="Genomic_DNA"/>
</dbReference>
<dbReference type="PANTHER" id="PTHR43285">
    <property type="entry name" value="ANTHRANILATE PHOSPHORIBOSYLTRANSFERASE"/>
    <property type="match status" value="1"/>
</dbReference>
<dbReference type="InterPro" id="IPR017459">
    <property type="entry name" value="Glycosyl_Trfase_fam3_N_dom"/>
</dbReference>
<dbReference type="Pfam" id="PF02885">
    <property type="entry name" value="Glycos_trans_3N"/>
    <property type="match status" value="1"/>
</dbReference>
<evidence type="ECO:0000256" key="1">
    <source>
        <dbReference type="ARBA" id="ARBA00022676"/>
    </source>
</evidence>
<keyword evidence="8" id="KW-1185">Reference proteome</keyword>
<keyword evidence="1 7" id="KW-0328">Glycosyltransferase</keyword>
<keyword evidence="2 7" id="KW-0808">Transferase</keyword>
<reference evidence="7 8" key="1">
    <citation type="submission" date="2017-06" db="EMBL/GenBank/DDBJ databases">
        <title>Genome sequence of Bacillus sonorensis strain SRCM101395.</title>
        <authorList>
            <person name="Cho S.H."/>
        </authorList>
    </citation>
    <scope>NUCLEOTIDE SEQUENCE [LARGE SCALE GENOMIC DNA]</scope>
    <source>
        <strain evidence="7 8">SRCM101395</strain>
    </source>
</reference>
<sequence>MQQWIKEVARGKRGARDLIYEEARQAAEAIVAGQASAAQIAAFLIAERIKTESPEELLAFTEALRHYAEKLNLSKGIRERVIDFAGPYTGRHSFLATIPASILLAERGIPAFLHSSDSLPPKYGTSSKEVLQKLGIFIGGAAQAAKTLEQLSIGFAAAEQLCSPFSRLRQIREDIGVRTVLNTAEKLVNFAGSDRLMMGAFHRTAIQKMHPVFTRLSYKEVFIVQGIEGSEDVPVHRGSFVFTIKNGDISSFILNPEAYGLHADERMLNKPLSAERQAQKIEAVLSGEQSADVEYERKQVIMNTALRYYLFRHCPTIEEGVRIAERQLKEKAGLATLNKWRMSFTRQ</sequence>
<evidence type="ECO:0000259" key="5">
    <source>
        <dbReference type="Pfam" id="PF00591"/>
    </source>
</evidence>
<dbReference type="Proteomes" id="UP000196877">
    <property type="component" value="Chromosome"/>
</dbReference>
<evidence type="ECO:0000313" key="7">
    <source>
        <dbReference type="EMBL" id="ASB90661.1"/>
    </source>
</evidence>
<dbReference type="SUPFAM" id="SSF47648">
    <property type="entry name" value="Nucleoside phosphorylase/phosphoribosyltransferase N-terminal domain"/>
    <property type="match status" value="1"/>
</dbReference>
<dbReference type="RefSeq" id="WP_006638973.1">
    <property type="nucleotide sequence ID" value="NZ_BORD01000001.1"/>
</dbReference>
<dbReference type="InterPro" id="IPR036320">
    <property type="entry name" value="Glycosyl_Trfase_fam3_N_dom_sf"/>
</dbReference>
<organism evidence="7 8">
    <name type="scientific">Bacillus sonorensis</name>
    <dbReference type="NCBI Taxonomy" id="119858"/>
    <lineage>
        <taxon>Bacteria</taxon>
        <taxon>Bacillati</taxon>
        <taxon>Bacillota</taxon>
        <taxon>Bacilli</taxon>
        <taxon>Bacillales</taxon>
        <taxon>Bacillaceae</taxon>
        <taxon>Bacillus</taxon>
    </lineage>
</organism>
<protein>
    <submittedName>
        <fullName evidence="7">Anthranilate phosphoribosyltransferase</fullName>
        <ecNumber evidence="7">2.4.2.18</ecNumber>
    </submittedName>
</protein>
<dbReference type="Gene3D" id="3.40.1030.10">
    <property type="entry name" value="Nucleoside phosphorylase/phosphoribosyltransferase catalytic domain"/>
    <property type="match status" value="1"/>
</dbReference>
<feature type="domain" description="Glycosyl transferase family 3" evidence="5">
    <location>
        <begin position="96"/>
        <end position="329"/>
    </location>
</feature>
<dbReference type="InterPro" id="IPR000312">
    <property type="entry name" value="Glycosyl_Trfase_fam3"/>
</dbReference>
<dbReference type="GeneID" id="92854970"/>
<dbReference type="EC" id="2.4.2.18" evidence="7"/>
<feature type="domain" description="Glycosyl transferase family 3 N-terminal" evidence="6">
    <location>
        <begin position="3"/>
        <end position="68"/>
    </location>
</feature>